<dbReference type="AlphaFoldDB" id="H8KW25"/>
<dbReference type="PRINTS" id="PR00368">
    <property type="entry name" value="FADPNR"/>
</dbReference>
<keyword evidence="11 17" id="KW-0408">Iron</keyword>
<evidence type="ECO:0000256" key="4">
    <source>
        <dbReference type="ARBA" id="ARBA00022485"/>
    </source>
</evidence>
<keyword evidence="8 17" id="KW-0479">Metal-binding</keyword>
<dbReference type="OrthoDB" id="9792592at2"/>
<protein>
    <submittedName>
        <fullName evidence="23">NAD(P)H-dependent nitrite reductase, large subunit</fullName>
    </submittedName>
</protein>
<dbReference type="InterPro" id="IPR045854">
    <property type="entry name" value="NO2/SO3_Rdtase_4Fe4S_sf"/>
</dbReference>
<dbReference type="PROSITE" id="PS00365">
    <property type="entry name" value="NIR_SIR"/>
    <property type="match status" value="1"/>
</dbReference>
<feature type="domain" description="FAD/NAD(P)-binding" evidence="21">
    <location>
        <begin position="8"/>
        <end position="287"/>
    </location>
</feature>
<dbReference type="SUPFAM" id="SSF51905">
    <property type="entry name" value="FAD/NAD(P)-binding domain"/>
    <property type="match status" value="2"/>
</dbReference>
<dbReference type="UniPathway" id="UPA00653"/>
<dbReference type="InterPro" id="IPR036136">
    <property type="entry name" value="Nit/Sulf_reduc_fer-like_dom_sf"/>
</dbReference>
<comment type="pathway">
    <text evidence="2">Nitrogen metabolism; nitrate reduction (assimilation).</text>
</comment>
<dbReference type="InterPro" id="IPR016156">
    <property type="entry name" value="FAD/NAD-linked_Rdtase_dimer_sf"/>
</dbReference>
<dbReference type="InterPro" id="IPR052034">
    <property type="entry name" value="NasD-like"/>
</dbReference>
<evidence type="ECO:0000259" key="18">
    <source>
        <dbReference type="Pfam" id="PF01077"/>
    </source>
</evidence>
<keyword evidence="24" id="KW-1185">Reference proteome</keyword>
<dbReference type="PANTHER" id="PTHR43809:SF1">
    <property type="entry name" value="NITRITE REDUCTASE (NADH) LARGE SUBUNIT"/>
    <property type="match status" value="1"/>
</dbReference>
<dbReference type="PANTHER" id="PTHR43809">
    <property type="entry name" value="NITRITE REDUCTASE (NADH) LARGE SUBUNIT"/>
    <property type="match status" value="1"/>
</dbReference>
<dbReference type="Gene3D" id="3.30.413.10">
    <property type="entry name" value="Sulfite Reductase Hemoprotein, domain 1"/>
    <property type="match status" value="1"/>
</dbReference>
<dbReference type="GO" id="GO:0051537">
    <property type="term" value="F:2 iron, 2 sulfur cluster binding"/>
    <property type="evidence" value="ECO:0007669"/>
    <property type="project" value="UniProtKB-KW"/>
</dbReference>
<dbReference type="GO" id="GO:0050661">
    <property type="term" value="F:NADP binding"/>
    <property type="evidence" value="ECO:0007669"/>
    <property type="project" value="UniProtKB-UniRule"/>
</dbReference>
<dbReference type="CDD" id="cd19944">
    <property type="entry name" value="NirB_Fer2_BFD-like_2"/>
    <property type="match status" value="1"/>
</dbReference>
<dbReference type="SUPFAM" id="SSF56014">
    <property type="entry name" value="Nitrite and sulphite reductase 4Fe-4S domain-like"/>
    <property type="match status" value="1"/>
</dbReference>
<dbReference type="Gene3D" id="3.30.390.30">
    <property type="match status" value="1"/>
</dbReference>
<evidence type="ECO:0000313" key="23">
    <source>
        <dbReference type="EMBL" id="AFD07046.1"/>
    </source>
</evidence>
<dbReference type="FunFam" id="1.10.10.1100:FF:000002">
    <property type="entry name" value="Nitrite reductase large subunit"/>
    <property type="match status" value="1"/>
</dbReference>
<dbReference type="GO" id="GO:0020037">
    <property type="term" value="F:heme binding"/>
    <property type="evidence" value="ECO:0007669"/>
    <property type="project" value="InterPro"/>
</dbReference>
<dbReference type="KEGG" id="scn:Solca_1991"/>
<dbReference type="InterPro" id="IPR036188">
    <property type="entry name" value="FAD/NAD-bd_sf"/>
</dbReference>
<sequence>MSEFYKKSIVVVGNGMVGYKFCEKLISKTSEFNLIVFGEEPRAAYDRVHLSGFFSGKTADDLSMASIKWYADNNITLYLNDPIKEINREEQTIHSSKGILQSYDYLVLATGSAPFVPNIPGVEKQGVFVYRTIEDLEKIREYAKHAKKGAVMGGGLLGLEAAKALIDLGIDETHVVEFAPRLMPRQIDESGSKLLQAKLTDLGLQLHLNVSTSLILGNDSIEGLQFSDNTTLESDMLVISAGIRPRDELAKLCGLETGIRGGIVVNEYMQTNDEKIFAIGECALFDGMIYGLVAPGYEMAEVVASYLYQNYKQFKGFDMSTKLKLIGVDVASYGDPFIAEPHCKTITFEDSHKGIYKRINLSHDGKYLLGGILIGDADSYNMLLQTVNNSIVLPPNPEDLILGARGGAASEGAGVMSLPDDALICSCEAVDKGAICSAVLDKEITTIEGMKKCTKAGTGCGGCIPLVKDLITGTLKENGQYVKNNICEHFNYSRQELLDLIKINSIKNYDEVLDTFGRGDGCEVCKPAVASILASLWNDLILKQDTIQDSNDRFLANIQKGGTYSVVPRIPGGEITPDKLIVIGQVAKQFGLYTKITGGQRIDLFGAHLNDLPAIWKLLIDAGFESGHAYGKSLRTVKSCVGSTWCRFGLHDSVSFAIEVENRYKGLRSPHKLKGGVSGCIRECAEAQSKDFGIIATEKGWNLYVCGNGGSKPQHALLLAADIDSQTCIKYLDRFLMFYIKTADPLTRTATWLNKMDGGISYLKNVVVNDSLGIADVLEEEMKVLISQYKCEWKDVVESEHLKKKFSHFVNAPEEKDPNIVFEPLREQVMAAQW</sequence>
<name>H8KW25_SOLCM</name>
<dbReference type="Pfam" id="PF07992">
    <property type="entry name" value="Pyr_redox_2"/>
    <property type="match status" value="1"/>
</dbReference>
<evidence type="ECO:0000256" key="13">
    <source>
        <dbReference type="ARBA" id="ARBA00023063"/>
    </source>
</evidence>
<dbReference type="FunFam" id="3.50.50.60:FF:000033">
    <property type="entry name" value="Nitrite reductase [NAD(P)H], large subunit"/>
    <property type="match status" value="1"/>
</dbReference>
<evidence type="ECO:0000256" key="6">
    <source>
        <dbReference type="ARBA" id="ARBA00022630"/>
    </source>
</evidence>
<dbReference type="NCBIfam" id="NF011565">
    <property type="entry name" value="PRK14989.1"/>
    <property type="match status" value="1"/>
</dbReference>
<evidence type="ECO:0000259" key="20">
    <source>
        <dbReference type="Pfam" id="PF04324"/>
    </source>
</evidence>
<comment type="cofactor">
    <cofactor evidence="17">
        <name>[4Fe-4S] cluster</name>
        <dbReference type="ChEBI" id="CHEBI:49883"/>
    </cofactor>
    <text evidence="17">Binds 1 [4Fe-4S] cluster per subunit.</text>
</comment>
<dbReference type="InterPro" id="IPR006066">
    <property type="entry name" value="NO2/SO3_Rdtase_FeS/sirohaem_BS"/>
</dbReference>
<feature type="binding site" evidence="17">
    <location>
        <position position="646"/>
    </location>
    <ligand>
        <name>[4Fe-4S] cluster</name>
        <dbReference type="ChEBI" id="CHEBI:49883"/>
    </ligand>
</feature>
<dbReference type="CDD" id="cd19943">
    <property type="entry name" value="NirB_Fer2_BFD-like_1"/>
    <property type="match status" value="1"/>
</dbReference>
<evidence type="ECO:0000259" key="19">
    <source>
        <dbReference type="Pfam" id="PF03460"/>
    </source>
</evidence>
<evidence type="ECO:0000313" key="24">
    <source>
        <dbReference type="Proteomes" id="UP000007590"/>
    </source>
</evidence>
<dbReference type="HOGENOM" id="CLU_003291_0_0_10"/>
<accession>H8KW25</accession>
<evidence type="ECO:0000259" key="21">
    <source>
        <dbReference type="Pfam" id="PF07992"/>
    </source>
</evidence>
<keyword evidence="9 16" id="KW-0274">FAD</keyword>
<dbReference type="GO" id="GO:0042128">
    <property type="term" value="P:nitrate assimilation"/>
    <property type="evidence" value="ECO:0007669"/>
    <property type="project" value="UniProtKB-UniRule"/>
</dbReference>
<feature type="domain" description="Nitrite/Sulfite reductase ferredoxin-like" evidence="19">
    <location>
        <begin position="559"/>
        <end position="619"/>
    </location>
</feature>
<reference evidence="23" key="1">
    <citation type="submission" date="2012-02" db="EMBL/GenBank/DDBJ databases">
        <title>The complete genome of Solitalea canadensis DSM 3403.</title>
        <authorList>
            <consortium name="US DOE Joint Genome Institute (JGI-PGF)"/>
            <person name="Lucas S."/>
            <person name="Copeland A."/>
            <person name="Lapidus A."/>
            <person name="Glavina del Rio T."/>
            <person name="Dalin E."/>
            <person name="Tice H."/>
            <person name="Bruce D."/>
            <person name="Goodwin L."/>
            <person name="Pitluck S."/>
            <person name="Peters L."/>
            <person name="Ovchinnikova G."/>
            <person name="Lu M."/>
            <person name="Kyrpides N."/>
            <person name="Mavromatis K."/>
            <person name="Ivanova N."/>
            <person name="Brettin T."/>
            <person name="Detter J.C."/>
            <person name="Han C."/>
            <person name="Larimer F."/>
            <person name="Land M."/>
            <person name="Hauser L."/>
            <person name="Markowitz V."/>
            <person name="Cheng J.-F."/>
            <person name="Hugenholtz P."/>
            <person name="Woyke T."/>
            <person name="Wu D."/>
            <person name="Spring S."/>
            <person name="Schroeder M."/>
            <person name="Kopitz M."/>
            <person name="Brambilla E."/>
            <person name="Klenk H.-P."/>
            <person name="Eisen J.A."/>
        </authorList>
    </citation>
    <scope>NUCLEOTIDE SEQUENCE</scope>
    <source>
        <strain evidence="23">DSM 3403</strain>
    </source>
</reference>
<evidence type="ECO:0000256" key="11">
    <source>
        <dbReference type="ARBA" id="ARBA00023004"/>
    </source>
</evidence>
<dbReference type="InterPro" id="IPR023753">
    <property type="entry name" value="FAD/NAD-binding_dom"/>
</dbReference>
<dbReference type="Pfam" id="PF01077">
    <property type="entry name" value="NIR_SIR"/>
    <property type="match status" value="1"/>
</dbReference>
<dbReference type="PRINTS" id="PR00397">
    <property type="entry name" value="SIROHAEM"/>
</dbReference>
<feature type="domain" description="Nitrite/sulphite reductase 4Fe-4S" evidence="18">
    <location>
        <begin position="631"/>
        <end position="756"/>
    </location>
</feature>
<dbReference type="Pfam" id="PF18267">
    <property type="entry name" value="Rubredoxin_C"/>
    <property type="match status" value="1"/>
</dbReference>
<feature type="binding site" evidence="17">
    <location>
        <position position="684"/>
    </location>
    <ligand>
        <name>[4Fe-4S] cluster</name>
        <dbReference type="ChEBI" id="CHEBI:49883"/>
    </ligand>
</feature>
<dbReference type="GO" id="GO:0050660">
    <property type="term" value="F:flavin adenine dinucleotide binding"/>
    <property type="evidence" value="ECO:0007669"/>
    <property type="project" value="UniProtKB-UniRule"/>
</dbReference>
<evidence type="ECO:0000259" key="22">
    <source>
        <dbReference type="Pfam" id="PF18267"/>
    </source>
</evidence>
<keyword evidence="5 17" id="KW-0349">Heme</keyword>
<comment type="cofactor">
    <cofactor evidence="17">
        <name>siroheme</name>
        <dbReference type="ChEBI" id="CHEBI:60052"/>
    </cofactor>
    <text evidence="17">Binds 1 siroheme per subunit.</text>
</comment>
<dbReference type="RefSeq" id="WP_014680273.1">
    <property type="nucleotide sequence ID" value="NC_017770.1"/>
</dbReference>
<proteinExistence type="inferred from homology"/>
<dbReference type="Pfam" id="PF03460">
    <property type="entry name" value="NIR_SIR_ferr"/>
    <property type="match status" value="1"/>
</dbReference>
<keyword evidence="13 16" id="KW-0534">Nitrate assimilation</keyword>
<feature type="binding site" evidence="17">
    <location>
        <position position="640"/>
    </location>
    <ligand>
        <name>[4Fe-4S] cluster</name>
        <dbReference type="ChEBI" id="CHEBI:49883"/>
    </ligand>
</feature>
<evidence type="ECO:0000256" key="16">
    <source>
        <dbReference type="PIRNR" id="PIRNR037149"/>
    </source>
</evidence>
<comment type="similarity">
    <text evidence="3">Belongs to the nitrite and sulfite reductase 4Fe-4S domain family.</text>
</comment>
<dbReference type="InterPro" id="IPR017121">
    <property type="entry name" value="Nitrite_Rdtase_lsu"/>
</dbReference>
<dbReference type="InterPro" id="IPR041854">
    <property type="entry name" value="BFD-like_2Fe2S-bd_dom_sf"/>
</dbReference>
<dbReference type="InterPro" id="IPR007419">
    <property type="entry name" value="BFD-like_2Fe2S-bd_dom"/>
</dbReference>
<dbReference type="GO" id="GO:0015980">
    <property type="term" value="P:energy derivation by oxidation of organic compounds"/>
    <property type="evidence" value="ECO:0007669"/>
    <property type="project" value="UniProtKB-ARBA"/>
</dbReference>
<keyword evidence="4 17" id="KW-0004">4Fe-4S</keyword>
<evidence type="ECO:0000256" key="3">
    <source>
        <dbReference type="ARBA" id="ARBA00010429"/>
    </source>
</evidence>
<feature type="binding site" evidence="17">
    <location>
        <position position="680"/>
    </location>
    <ligand>
        <name>[4Fe-4S] cluster</name>
        <dbReference type="ChEBI" id="CHEBI:49883"/>
    </ligand>
</feature>
<dbReference type="FunFam" id="3.30.413.10:FF:000007">
    <property type="entry name" value="Nitrite reductase [NAD(P)H] large subunit"/>
    <property type="match status" value="1"/>
</dbReference>
<evidence type="ECO:0000256" key="9">
    <source>
        <dbReference type="ARBA" id="ARBA00022827"/>
    </source>
</evidence>
<evidence type="ECO:0000256" key="10">
    <source>
        <dbReference type="ARBA" id="ARBA00023002"/>
    </source>
</evidence>
<dbReference type="PIRSF" id="PIRSF037149">
    <property type="entry name" value="NirB"/>
    <property type="match status" value="1"/>
</dbReference>
<dbReference type="InterPro" id="IPR012744">
    <property type="entry name" value="Nitri_red_NirB"/>
</dbReference>
<gene>
    <name evidence="23" type="ordered locus">Solca_1991</name>
</gene>
<evidence type="ECO:0000256" key="15">
    <source>
        <dbReference type="ARBA" id="ARBA00064211"/>
    </source>
</evidence>
<dbReference type="InterPro" id="IPR006067">
    <property type="entry name" value="NO2/SO3_Rdtase_4Fe4S_dom"/>
</dbReference>
<dbReference type="GO" id="GO:0046872">
    <property type="term" value="F:metal ion binding"/>
    <property type="evidence" value="ECO:0007669"/>
    <property type="project" value="UniProtKB-KW"/>
</dbReference>
<comment type="cofactor">
    <cofactor evidence="14">
        <name>[2Fe-2S] cluster</name>
        <dbReference type="ChEBI" id="CHEBI:190135"/>
    </cofactor>
</comment>
<evidence type="ECO:0000256" key="5">
    <source>
        <dbReference type="ARBA" id="ARBA00022617"/>
    </source>
</evidence>
<dbReference type="Gene3D" id="1.10.10.1100">
    <property type="entry name" value="BFD-like [2Fe-2S]-binding domain"/>
    <property type="match status" value="1"/>
</dbReference>
<evidence type="ECO:0000256" key="12">
    <source>
        <dbReference type="ARBA" id="ARBA00023014"/>
    </source>
</evidence>
<evidence type="ECO:0000256" key="7">
    <source>
        <dbReference type="ARBA" id="ARBA00022714"/>
    </source>
</evidence>
<comment type="subunit">
    <text evidence="15">Homodimer which associates with NirD.</text>
</comment>
<dbReference type="eggNOG" id="COG1251">
    <property type="taxonomic scope" value="Bacteria"/>
</dbReference>
<dbReference type="InterPro" id="IPR005117">
    <property type="entry name" value="NiRdtase/SiRdtase_haem-b_fer"/>
</dbReference>
<keyword evidence="10" id="KW-0560">Oxidoreductase</keyword>
<keyword evidence="12 17" id="KW-0411">Iron-sulfur</keyword>
<dbReference type="PRINTS" id="PR00411">
    <property type="entry name" value="PNDRDTASEI"/>
</dbReference>
<organism evidence="23 24">
    <name type="scientific">Solitalea canadensis (strain ATCC 29591 / DSM 3403 / JCM 21819 / LMG 8368 / NBRC 15130 / NCIMB 12057 / USAM 9D)</name>
    <name type="common">Flexibacter canadensis</name>
    <dbReference type="NCBI Taxonomy" id="929556"/>
    <lineage>
        <taxon>Bacteria</taxon>
        <taxon>Pseudomonadati</taxon>
        <taxon>Bacteroidota</taxon>
        <taxon>Sphingobacteriia</taxon>
        <taxon>Sphingobacteriales</taxon>
        <taxon>Sphingobacteriaceae</taxon>
        <taxon>Solitalea</taxon>
    </lineage>
</organism>
<evidence type="ECO:0000256" key="17">
    <source>
        <dbReference type="PIRSR" id="PIRSR037149-1"/>
    </source>
</evidence>
<evidence type="ECO:0000256" key="2">
    <source>
        <dbReference type="ARBA" id="ARBA00005096"/>
    </source>
</evidence>
<keyword evidence="7" id="KW-0001">2Fe-2S</keyword>
<evidence type="ECO:0000256" key="14">
    <source>
        <dbReference type="ARBA" id="ARBA00034078"/>
    </source>
</evidence>
<dbReference type="GO" id="GO:0098809">
    <property type="term" value="F:nitrite reductase activity"/>
    <property type="evidence" value="ECO:0007669"/>
    <property type="project" value="InterPro"/>
</dbReference>
<dbReference type="Gene3D" id="3.50.50.60">
    <property type="entry name" value="FAD/NAD(P)-binding domain"/>
    <property type="match status" value="2"/>
</dbReference>
<evidence type="ECO:0000256" key="8">
    <source>
        <dbReference type="ARBA" id="ARBA00022723"/>
    </source>
</evidence>
<dbReference type="NCBIfam" id="TIGR02374">
    <property type="entry name" value="nitri_red_nirB"/>
    <property type="match status" value="1"/>
</dbReference>
<dbReference type="InterPro" id="IPR041575">
    <property type="entry name" value="Rubredoxin_C"/>
</dbReference>
<dbReference type="GO" id="GO:0051539">
    <property type="term" value="F:4 iron, 4 sulfur cluster binding"/>
    <property type="evidence" value="ECO:0007669"/>
    <property type="project" value="UniProtKB-KW"/>
</dbReference>
<feature type="domain" description="NADH-rubredoxin oxidoreductase C-terminal" evidence="22">
    <location>
        <begin position="320"/>
        <end position="390"/>
    </location>
</feature>
<comment type="cofactor">
    <cofactor evidence="1 16">
        <name>FAD</name>
        <dbReference type="ChEBI" id="CHEBI:57692"/>
    </cofactor>
</comment>
<feature type="domain" description="BFD-like [2Fe-2S]-binding" evidence="20">
    <location>
        <begin position="423"/>
        <end position="471"/>
    </location>
</feature>
<dbReference type="SUPFAM" id="SSF55124">
    <property type="entry name" value="Nitrite/Sulfite reductase N-terminal domain-like"/>
    <property type="match status" value="1"/>
</dbReference>
<dbReference type="Pfam" id="PF04324">
    <property type="entry name" value="Fer2_BFD"/>
    <property type="match status" value="1"/>
</dbReference>
<evidence type="ECO:0000256" key="1">
    <source>
        <dbReference type="ARBA" id="ARBA00001974"/>
    </source>
</evidence>
<dbReference type="STRING" id="929556.Solca_1991"/>
<keyword evidence="6 16" id="KW-0285">Flavoprotein</keyword>
<dbReference type="Proteomes" id="UP000007590">
    <property type="component" value="Chromosome"/>
</dbReference>
<dbReference type="EMBL" id="CP003349">
    <property type="protein sequence ID" value="AFD07046.1"/>
    <property type="molecule type" value="Genomic_DNA"/>
</dbReference>
<feature type="binding site" description="axial binding residue" evidence="17">
    <location>
        <position position="684"/>
    </location>
    <ligand>
        <name>siroheme</name>
        <dbReference type="ChEBI" id="CHEBI:60052"/>
    </ligand>
    <ligandPart>
        <name>Fe</name>
        <dbReference type="ChEBI" id="CHEBI:18248"/>
    </ligandPart>
</feature>